<evidence type="ECO:0000256" key="7">
    <source>
        <dbReference type="ARBA" id="ARBA00022692"/>
    </source>
</evidence>
<feature type="transmembrane region" description="Helical" evidence="15">
    <location>
        <begin position="215"/>
        <end position="236"/>
    </location>
</feature>
<dbReference type="NCBIfam" id="NF007089">
    <property type="entry name" value="PRK09543.1"/>
    <property type="match status" value="1"/>
</dbReference>
<evidence type="ECO:0000256" key="6">
    <source>
        <dbReference type="ARBA" id="ARBA00022519"/>
    </source>
</evidence>
<evidence type="ECO:0000256" key="15">
    <source>
        <dbReference type="SAM" id="Phobius"/>
    </source>
</evidence>
<feature type="transmembrane region" description="Helical" evidence="15">
    <location>
        <begin position="242"/>
        <end position="259"/>
    </location>
</feature>
<comment type="function">
    <text evidence="1">Involved in the high-affinity zinc uptake transport system.</text>
</comment>
<dbReference type="GO" id="GO:0043190">
    <property type="term" value="C:ATP-binding cassette (ABC) transporter complex"/>
    <property type="evidence" value="ECO:0007669"/>
    <property type="project" value="InterPro"/>
</dbReference>
<keyword evidence="4 14" id="KW-0813">Transport</keyword>
<dbReference type="AlphaFoldDB" id="A0A2R4MB44"/>
<comment type="subcellular location">
    <subcellularLocation>
        <location evidence="2">Cell inner membrane</location>
        <topology evidence="2">Multi-pass membrane protein</topology>
    </subcellularLocation>
    <subcellularLocation>
        <location evidence="14">Cell membrane</location>
        <topology evidence="14">Multi-pass membrane protein</topology>
    </subcellularLocation>
</comment>
<evidence type="ECO:0000256" key="4">
    <source>
        <dbReference type="ARBA" id="ARBA00022448"/>
    </source>
</evidence>
<dbReference type="RefSeq" id="WP_205468065.1">
    <property type="nucleotide sequence ID" value="NZ_CP021330.1"/>
</dbReference>
<evidence type="ECO:0000313" key="17">
    <source>
        <dbReference type="Proteomes" id="UP000258927"/>
    </source>
</evidence>
<comment type="similarity">
    <text evidence="3 14">Belongs to the ABC-3 integral membrane protein family.</text>
</comment>
<dbReference type="EMBL" id="CP021330">
    <property type="protein sequence ID" value="AVX03106.1"/>
    <property type="molecule type" value="Genomic_DNA"/>
</dbReference>
<evidence type="ECO:0000256" key="2">
    <source>
        <dbReference type="ARBA" id="ARBA00004429"/>
    </source>
</evidence>
<keyword evidence="5" id="KW-1003">Cell membrane</keyword>
<evidence type="ECO:0000256" key="5">
    <source>
        <dbReference type="ARBA" id="ARBA00022475"/>
    </source>
</evidence>
<protein>
    <recommendedName>
        <fullName evidence="13">High-affinity zinc uptake system membrane protein ZnuB</fullName>
    </recommendedName>
</protein>
<dbReference type="STRING" id="1122213.GCA_000423365_03273"/>
<proteinExistence type="inferred from homology"/>
<feature type="transmembrane region" description="Helical" evidence="15">
    <location>
        <begin position="97"/>
        <end position="120"/>
    </location>
</feature>
<dbReference type="Gene3D" id="1.10.3470.10">
    <property type="entry name" value="ABC transporter involved in vitamin B12 uptake, BtuC"/>
    <property type="match status" value="1"/>
</dbReference>
<dbReference type="CDD" id="cd06550">
    <property type="entry name" value="TM_ABC_iron-siderophores_like"/>
    <property type="match status" value="1"/>
</dbReference>
<organism evidence="16 17">
    <name type="scientific">Maritalea myrionectae</name>
    <dbReference type="NCBI Taxonomy" id="454601"/>
    <lineage>
        <taxon>Bacteria</taxon>
        <taxon>Pseudomonadati</taxon>
        <taxon>Pseudomonadota</taxon>
        <taxon>Alphaproteobacteria</taxon>
        <taxon>Hyphomicrobiales</taxon>
        <taxon>Devosiaceae</taxon>
        <taxon>Maritalea</taxon>
    </lineage>
</organism>
<evidence type="ECO:0000256" key="8">
    <source>
        <dbReference type="ARBA" id="ARBA00022833"/>
    </source>
</evidence>
<evidence type="ECO:0000256" key="14">
    <source>
        <dbReference type="RuleBase" id="RU003943"/>
    </source>
</evidence>
<keyword evidence="6" id="KW-0997">Cell inner membrane</keyword>
<keyword evidence="7 14" id="KW-0812">Transmembrane</keyword>
<keyword evidence="8" id="KW-0862">Zinc</keyword>
<evidence type="ECO:0000313" key="16">
    <source>
        <dbReference type="EMBL" id="AVX03106.1"/>
    </source>
</evidence>
<sequence length="276" mass="29385">MGILDDFFMRAMIAGIGFALVTGPLGCFIVWRRMAYFGDTMAHSALLGVALSFVFNLNLMVGVIAVALMVSFALLILEKRQSLSADALLGILSHSTLALGLVIVSLMTSVRIDLMGLLFGDILAVTSTDIQMVYGLGAVVLAILIWFWRPLVAATVNVELAQAENMKPQRSRFILMVLLALLIAIAMKIVGILLITALLIIPAATARRFAATPEIMAVLASILGVVAVIGGLYGSLQYDTPSGPSIVVAALIIFLISLVPKNLRGAKNQPVEAPHE</sequence>
<evidence type="ECO:0000256" key="13">
    <source>
        <dbReference type="ARBA" id="ARBA00040080"/>
    </source>
</evidence>
<keyword evidence="17" id="KW-1185">Reference proteome</keyword>
<accession>A0A2R4MB44</accession>
<dbReference type="PANTHER" id="PTHR30477">
    <property type="entry name" value="ABC-TRANSPORTER METAL-BINDING PROTEIN"/>
    <property type="match status" value="1"/>
</dbReference>
<dbReference type="Proteomes" id="UP000258927">
    <property type="component" value="Chromosome"/>
</dbReference>
<feature type="transmembrane region" description="Helical" evidence="15">
    <location>
        <begin position="12"/>
        <end position="32"/>
    </location>
</feature>
<evidence type="ECO:0000256" key="3">
    <source>
        <dbReference type="ARBA" id="ARBA00008034"/>
    </source>
</evidence>
<dbReference type="PANTHER" id="PTHR30477:SF23">
    <property type="entry name" value="HIGH-AFFINITY ZINC UPTAKE SYSTEM MEMBRANE PROTEIN ZNUB"/>
    <property type="match status" value="1"/>
</dbReference>
<keyword evidence="12 15" id="KW-0472">Membrane</keyword>
<dbReference type="FunFam" id="1.10.3470.10:FF:000002">
    <property type="entry name" value="Zinc ABC transporter permease subunit ZnuB"/>
    <property type="match status" value="1"/>
</dbReference>
<feature type="transmembrane region" description="Helical" evidence="15">
    <location>
        <begin position="173"/>
        <end position="203"/>
    </location>
</feature>
<evidence type="ECO:0000256" key="11">
    <source>
        <dbReference type="ARBA" id="ARBA00023065"/>
    </source>
</evidence>
<dbReference type="KEGG" id="mmyr:MXMO3_00561"/>
<dbReference type="GO" id="GO:0055085">
    <property type="term" value="P:transmembrane transport"/>
    <property type="evidence" value="ECO:0007669"/>
    <property type="project" value="InterPro"/>
</dbReference>
<dbReference type="InterPro" id="IPR001626">
    <property type="entry name" value="ABC_TroCD"/>
</dbReference>
<dbReference type="GO" id="GO:0006829">
    <property type="term" value="P:zinc ion transport"/>
    <property type="evidence" value="ECO:0007669"/>
    <property type="project" value="UniProtKB-KW"/>
</dbReference>
<feature type="transmembrane region" description="Helical" evidence="15">
    <location>
        <begin position="132"/>
        <end position="153"/>
    </location>
</feature>
<keyword evidence="11" id="KW-0406">Ion transport</keyword>
<keyword evidence="9" id="KW-0864">Zinc transport</keyword>
<gene>
    <name evidence="16" type="ORF">MXMO3_00561</name>
</gene>
<evidence type="ECO:0000256" key="10">
    <source>
        <dbReference type="ARBA" id="ARBA00022989"/>
    </source>
</evidence>
<evidence type="ECO:0000256" key="12">
    <source>
        <dbReference type="ARBA" id="ARBA00023136"/>
    </source>
</evidence>
<name>A0A2R4MB44_9HYPH</name>
<keyword evidence="10 15" id="KW-1133">Transmembrane helix</keyword>
<dbReference type="SUPFAM" id="SSF81345">
    <property type="entry name" value="ABC transporter involved in vitamin B12 uptake, BtuC"/>
    <property type="match status" value="1"/>
</dbReference>
<reference evidence="16 17" key="1">
    <citation type="submission" date="2017-05" db="EMBL/GenBank/DDBJ databases">
        <title>Genome Analysis of Maritalea myrionectae HL2708#5.</title>
        <authorList>
            <consortium name="Cotde Inc.-PKNU"/>
            <person name="Jang D."/>
            <person name="Oh H.-M."/>
        </authorList>
    </citation>
    <scope>NUCLEOTIDE SEQUENCE [LARGE SCALE GENOMIC DNA]</scope>
    <source>
        <strain evidence="16 17">HL2708#5</strain>
    </source>
</reference>
<feature type="transmembrane region" description="Helical" evidence="15">
    <location>
        <begin position="44"/>
        <end position="77"/>
    </location>
</feature>
<evidence type="ECO:0000256" key="9">
    <source>
        <dbReference type="ARBA" id="ARBA00022906"/>
    </source>
</evidence>
<evidence type="ECO:0000256" key="1">
    <source>
        <dbReference type="ARBA" id="ARBA00002313"/>
    </source>
</evidence>
<dbReference type="InterPro" id="IPR037294">
    <property type="entry name" value="ABC_BtuC-like"/>
</dbReference>
<dbReference type="Pfam" id="PF00950">
    <property type="entry name" value="ABC-3"/>
    <property type="match status" value="1"/>
</dbReference>
<dbReference type="GO" id="GO:0010043">
    <property type="term" value="P:response to zinc ion"/>
    <property type="evidence" value="ECO:0007669"/>
    <property type="project" value="TreeGrafter"/>
</dbReference>